<name>A0A1W1WP82_SULTA</name>
<dbReference type="EMBL" id="FWWY01000002">
    <property type="protein sequence ID" value="SMC08009.1"/>
    <property type="molecule type" value="Genomic_DNA"/>
</dbReference>
<sequence>MPAIDVDSGQVWIGDLHHIDPTAQPFPHWTLIGSSPHLIPVPTLPVTHNGLACLIPPGSYTVAVETCEDGDSRRIRHATVVPDPHGPLTIVSGLLVFIDPSYIPH</sequence>
<evidence type="ECO:0000313" key="2">
    <source>
        <dbReference type="Proteomes" id="UP000192660"/>
    </source>
</evidence>
<proteinExistence type="predicted"/>
<dbReference type="AlphaFoldDB" id="A0A1W1WP82"/>
<protein>
    <submittedName>
        <fullName evidence="1">Uncharacterized protein</fullName>
    </submittedName>
</protein>
<organism evidence="1 2">
    <name type="scientific">Sulfobacillus thermosulfidooxidans (strain DSM 9293 / VKM B-1269 / AT-1)</name>
    <dbReference type="NCBI Taxonomy" id="929705"/>
    <lineage>
        <taxon>Bacteria</taxon>
        <taxon>Bacillati</taxon>
        <taxon>Bacillota</taxon>
        <taxon>Clostridia</taxon>
        <taxon>Eubacteriales</taxon>
        <taxon>Clostridiales Family XVII. Incertae Sedis</taxon>
        <taxon>Sulfobacillus</taxon>
    </lineage>
</organism>
<dbReference type="RefSeq" id="WP_176213286.1">
    <property type="nucleotide sequence ID" value="NZ_FWWY01000002.1"/>
</dbReference>
<evidence type="ECO:0000313" key="1">
    <source>
        <dbReference type="EMBL" id="SMC08009.1"/>
    </source>
</evidence>
<dbReference type="Proteomes" id="UP000192660">
    <property type="component" value="Unassembled WGS sequence"/>
</dbReference>
<accession>A0A1W1WP82</accession>
<keyword evidence="2" id="KW-1185">Reference proteome</keyword>
<gene>
    <name evidence="1" type="ORF">SAMN00768000_3591</name>
</gene>
<reference evidence="2" key="1">
    <citation type="submission" date="2017-04" db="EMBL/GenBank/DDBJ databases">
        <authorList>
            <person name="Varghese N."/>
            <person name="Submissions S."/>
        </authorList>
    </citation>
    <scope>NUCLEOTIDE SEQUENCE [LARGE SCALE GENOMIC DNA]</scope>
    <source>
        <strain evidence="2">DSM 9293</strain>
    </source>
</reference>